<dbReference type="InterPro" id="IPR025948">
    <property type="entry name" value="HTH-like_dom"/>
</dbReference>
<keyword evidence="3" id="KW-1185">Reference proteome</keyword>
<dbReference type="SUPFAM" id="SSF47216">
    <property type="entry name" value="Proteasome activator"/>
    <property type="match status" value="1"/>
</dbReference>
<comment type="caution">
    <text evidence="2">The sequence shown here is derived from an EMBL/GenBank/DDBJ whole genome shotgun (WGS) entry which is preliminary data.</text>
</comment>
<protein>
    <submittedName>
        <fullName evidence="2">IS3 family transposase</fullName>
    </submittedName>
</protein>
<gene>
    <name evidence="2" type="ORF">QPX45_04900</name>
</gene>
<reference evidence="2 3" key="1">
    <citation type="submission" date="2023-05" db="EMBL/GenBank/DDBJ databases">
        <title>Metabolic capabilities are highly conserved among human nasal-associated Corynebacterium species in pangenomic analyses.</title>
        <authorList>
            <person name="Tran T.H."/>
            <person name="Roberts A.Q."/>
            <person name="Escapa I.F."/>
            <person name="Gao W."/>
            <person name="Conlan S."/>
            <person name="Kong H."/>
            <person name="Segre J.A."/>
            <person name="Kelly M.S."/>
            <person name="Lemon K.P."/>
        </authorList>
    </citation>
    <scope>NUCLEOTIDE SEQUENCE [LARGE SCALE GENOMIC DNA]</scope>
    <source>
        <strain evidence="2 3">KPL2811</strain>
    </source>
</reference>
<evidence type="ECO:0000313" key="2">
    <source>
        <dbReference type="EMBL" id="MDK4300589.1"/>
    </source>
</evidence>
<dbReference type="PANTHER" id="PTHR46889">
    <property type="entry name" value="TRANSPOSASE INSF FOR INSERTION SEQUENCE IS3B-RELATED"/>
    <property type="match status" value="1"/>
</dbReference>
<name>A0ABT7G1I8_9CORY</name>
<dbReference type="PANTHER" id="PTHR46889:SF4">
    <property type="entry name" value="TRANSPOSASE INSO FOR INSERTION SEQUENCE ELEMENT IS911B-RELATED"/>
    <property type="match status" value="1"/>
</dbReference>
<accession>A0ABT7G1I8</accession>
<proteinExistence type="predicted"/>
<dbReference type="EMBL" id="JASNVK010000006">
    <property type="protein sequence ID" value="MDK4300589.1"/>
    <property type="molecule type" value="Genomic_DNA"/>
</dbReference>
<dbReference type="InterPro" id="IPR036252">
    <property type="entry name" value="Proteasome_activ_sf"/>
</dbReference>
<sequence>MQLKKLAARLSAEKAVLEKELEEIKKDASIDPTNLSNRVNTIVVDALRSAFPISLLLDIVGLSSSSFYYQLKALKSPSKYAQLTEKITEIVKDSGFSYGYHRVWIQLKQLGITVSEKVVRRIISTEELTVRYVKKKRRYSSYRGEISNAPPNLVERNVHADKPGLLWLTDISEFPADDGKINFLSVGGLFRRKDRGSNNEFSSQSAACKRVFSTGDRQ</sequence>
<dbReference type="Pfam" id="PF13276">
    <property type="entry name" value="HTH_21"/>
    <property type="match status" value="1"/>
</dbReference>
<organism evidence="2 3">
    <name type="scientific">Corynebacterium propinquum</name>
    <dbReference type="NCBI Taxonomy" id="43769"/>
    <lineage>
        <taxon>Bacteria</taxon>
        <taxon>Bacillati</taxon>
        <taxon>Actinomycetota</taxon>
        <taxon>Actinomycetes</taxon>
        <taxon>Mycobacteriales</taxon>
        <taxon>Corynebacteriaceae</taxon>
        <taxon>Corynebacterium</taxon>
    </lineage>
</organism>
<evidence type="ECO:0000259" key="1">
    <source>
        <dbReference type="Pfam" id="PF13276"/>
    </source>
</evidence>
<dbReference type="Proteomes" id="UP001243856">
    <property type="component" value="Unassembled WGS sequence"/>
</dbReference>
<dbReference type="InterPro" id="IPR050900">
    <property type="entry name" value="Transposase_IS3/IS150/IS904"/>
</dbReference>
<evidence type="ECO:0000313" key="3">
    <source>
        <dbReference type="Proteomes" id="UP001243856"/>
    </source>
</evidence>
<dbReference type="RefSeq" id="WP_284585829.1">
    <property type="nucleotide sequence ID" value="NZ_JASNVK010000006.1"/>
</dbReference>
<feature type="domain" description="HTH-like" evidence="1">
    <location>
        <begin position="82"/>
        <end position="136"/>
    </location>
</feature>